<dbReference type="EMBL" id="CAUDKV010000024">
    <property type="protein sequence ID" value="CAJ0893015.1"/>
    <property type="molecule type" value="Genomic_DNA"/>
</dbReference>
<feature type="transmembrane region" description="Helical" evidence="1">
    <location>
        <begin position="231"/>
        <end position="252"/>
    </location>
</feature>
<feature type="transmembrane region" description="Helical" evidence="1">
    <location>
        <begin position="153"/>
        <end position="174"/>
    </location>
</feature>
<keyword evidence="5" id="KW-1185">Reference proteome</keyword>
<proteinExistence type="predicted"/>
<name>A0AAD2AY02_9RALS</name>
<dbReference type="Proteomes" id="UP001190452">
    <property type="component" value="Unassembled WGS sequence"/>
</dbReference>
<feature type="transmembrane region" description="Helical" evidence="1">
    <location>
        <begin position="129"/>
        <end position="147"/>
    </location>
</feature>
<evidence type="ECO:0000313" key="4">
    <source>
        <dbReference type="Proteomes" id="UP001190002"/>
    </source>
</evidence>
<feature type="transmembrane region" description="Helical" evidence="1">
    <location>
        <begin position="259"/>
        <end position="275"/>
    </location>
</feature>
<dbReference type="RefSeq" id="WP_222329077.1">
    <property type="nucleotide sequence ID" value="NZ_CATVXE010000021.1"/>
</dbReference>
<reference evidence="2 5" key="1">
    <citation type="submission" date="2023-07" db="EMBL/GenBank/DDBJ databases">
        <authorList>
            <person name="Peeters C."/>
        </authorList>
    </citation>
    <scope>NUCLEOTIDE SEQUENCE</scope>
    <source>
        <strain evidence="3 5">R-77569</strain>
        <strain evidence="2">R-77591</strain>
    </source>
</reference>
<keyword evidence="1" id="KW-0812">Transmembrane</keyword>
<feature type="transmembrane region" description="Helical" evidence="1">
    <location>
        <begin position="99"/>
        <end position="117"/>
    </location>
</feature>
<evidence type="ECO:0000313" key="5">
    <source>
        <dbReference type="Proteomes" id="UP001190452"/>
    </source>
</evidence>
<keyword evidence="1" id="KW-1133">Transmembrane helix</keyword>
<evidence type="ECO:0000313" key="3">
    <source>
        <dbReference type="EMBL" id="CAJ0893015.1"/>
    </source>
</evidence>
<feature type="transmembrane region" description="Helical" evidence="1">
    <location>
        <begin position="186"/>
        <end position="211"/>
    </location>
</feature>
<dbReference type="AlphaFoldDB" id="A0AAD2AY02"/>
<accession>A0AAD2AY02</accession>
<organism evidence="2 4">
    <name type="scientific">Ralstonia mannitolilytica</name>
    <dbReference type="NCBI Taxonomy" id="105219"/>
    <lineage>
        <taxon>Bacteria</taxon>
        <taxon>Pseudomonadati</taxon>
        <taxon>Pseudomonadota</taxon>
        <taxon>Betaproteobacteria</taxon>
        <taxon>Burkholderiales</taxon>
        <taxon>Burkholderiaceae</taxon>
        <taxon>Ralstonia</taxon>
    </lineage>
</organism>
<keyword evidence="1" id="KW-0472">Membrane</keyword>
<dbReference type="Proteomes" id="UP001190002">
    <property type="component" value="Unassembled WGS sequence"/>
</dbReference>
<dbReference type="EMBL" id="CATVXE010000021">
    <property type="protein sequence ID" value="CAJ0693531.1"/>
    <property type="molecule type" value="Genomic_DNA"/>
</dbReference>
<evidence type="ECO:0000313" key="2">
    <source>
        <dbReference type="EMBL" id="CAJ0693531.1"/>
    </source>
</evidence>
<gene>
    <name evidence="3" type="ORF">R77569_04275</name>
    <name evidence="2" type="ORF">R77591_04102</name>
</gene>
<sequence length="645" mass="72158">MLLKNKMIFGVAERKDSTKLDLVFDVAIYILFFVFAVLSFRYQYLLLNYREWGDESETIVAAKMMAAGMKLYSEIFNHHGPLTFLPGVLAEKFGDFGVLGHRVSVALLQVLAILSIYKSPALRFESQRILASVACATVILVFMPDIFGHMYKYQTIVGILLVVILSQYTIPAILCPEKVSSLRAVLGSLLIASLPFLAITYLPIAGLLFIASCRRDYFKGVAIGSSLGLTANLIFLGVYGSFAGFLAFHLYLNAKVLPFYAGLQPGGALIVNAVTVATSDLAHFLSLIAMLLSALILAQKEEKFPWRTFLLVAGLCSLLMRGAGFHGMPFFYAILPLLALNLSLIDTNSLASKQVALGFLLLCMVKISLILPGDKQKITSAPIPTETEFSKLVAEFTVPEDRIIAYSFQNFEYLASGRLPASGHFFYLPWQEKYNENPKFGISIDACKQIREAAPKVMLVDKWKVWDRFPWDSYAGCIQKLLDSNYRQVPNRPYYIRNDLLRGLDDYFSIENRKMIPSLPLSEVSSIKLKIDKDLMEAGRNRKLIALEIMFGTYVRVNPGVAQLILEREGGEKVNIDFALPELQDNHYKRFTIPEDSYVAGEVKWLTGGGISAWESHDEKDRVLTCMKYVFSDGSRGFTPGCPMF</sequence>
<feature type="transmembrane region" description="Helical" evidence="1">
    <location>
        <begin position="310"/>
        <end position="335"/>
    </location>
</feature>
<comment type="caution">
    <text evidence="2">The sequence shown here is derived from an EMBL/GenBank/DDBJ whole genome shotgun (WGS) entry which is preliminary data.</text>
</comment>
<evidence type="ECO:0000256" key="1">
    <source>
        <dbReference type="SAM" id="Phobius"/>
    </source>
</evidence>
<protein>
    <submittedName>
        <fullName evidence="2">Uncharacterized protein</fullName>
    </submittedName>
</protein>
<feature type="transmembrane region" description="Helical" evidence="1">
    <location>
        <begin position="20"/>
        <end position="42"/>
    </location>
</feature>
<feature type="transmembrane region" description="Helical" evidence="1">
    <location>
        <begin position="281"/>
        <end position="298"/>
    </location>
</feature>